<dbReference type="AlphaFoldDB" id="A0A1L8CXT2"/>
<evidence type="ECO:0000256" key="9">
    <source>
        <dbReference type="ARBA" id="ARBA00022722"/>
    </source>
</evidence>
<dbReference type="GO" id="GO:0003723">
    <property type="term" value="F:RNA binding"/>
    <property type="evidence" value="ECO:0007669"/>
    <property type="project" value="UniProtKB-UniRule"/>
</dbReference>
<evidence type="ECO:0000256" key="4">
    <source>
        <dbReference type="ARBA" id="ARBA00004496"/>
    </source>
</evidence>
<comment type="subcellular location">
    <subcellularLocation>
        <location evidence="4 14">Cytoplasm</location>
    </subcellularLocation>
</comment>
<dbReference type="PANTHER" id="PTHR10954">
    <property type="entry name" value="RIBONUCLEASE H2 SUBUNIT A"/>
    <property type="match status" value="1"/>
</dbReference>
<comment type="function">
    <text evidence="3 14 16">Endonuclease that specifically degrades the RNA of RNA-DNA hybrids.</text>
</comment>
<dbReference type="STRING" id="870242.cpu_21790"/>
<dbReference type="NCBIfam" id="NF000595">
    <property type="entry name" value="PRK00015.1-3"/>
    <property type="match status" value="1"/>
</dbReference>
<keyword evidence="9 14" id="KW-0540">Nuclease</keyword>
<dbReference type="Proteomes" id="UP000187485">
    <property type="component" value="Unassembled WGS sequence"/>
</dbReference>
<feature type="binding site" evidence="14 15">
    <location>
        <position position="30"/>
    </location>
    <ligand>
        <name>a divalent metal cation</name>
        <dbReference type="ChEBI" id="CHEBI:60240"/>
    </ligand>
</feature>
<dbReference type="GO" id="GO:0030145">
    <property type="term" value="F:manganese ion binding"/>
    <property type="evidence" value="ECO:0007669"/>
    <property type="project" value="UniProtKB-UniRule"/>
</dbReference>
<evidence type="ECO:0000256" key="12">
    <source>
        <dbReference type="ARBA" id="ARBA00022801"/>
    </source>
</evidence>
<dbReference type="GO" id="GO:0005737">
    <property type="term" value="C:cytoplasm"/>
    <property type="evidence" value="ECO:0007669"/>
    <property type="project" value="UniProtKB-SubCell"/>
</dbReference>
<comment type="caution">
    <text evidence="18">The sequence shown here is derived from an EMBL/GenBank/DDBJ whole genome shotgun (WGS) entry which is preliminary data.</text>
</comment>
<proteinExistence type="inferred from homology"/>
<evidence type="ECO:0000256" key="1">
    <source>
        <dbReference type="ARBA" id="ARBA00000077"/>
    </source>
</evidence>
<evidence type="ECO:0000259" key="17">
    <source>
        <dbReference type="PROSITE" id="PS51975"/>
    </source>
</evidence>
<protein>
    <recommendedName>
        <fullName evidence="7 14">Ribonuclease HII</fullName>
        <shortName evidence="14">RNase HII</shortName>
        <ecNumber evidence="6 14">3.1.26.4</ecNumber>
    </recommendedName>
</protein>
<dbReference type="RefSeq" id="WP_075860061.1">
    <property type="nucleotide sequence ID" value="NZ_BDJK01000055.1"/>
</dbReference>
<dbReference type="InterPro" id="IPR022898">
    <property type="entry name" value="RNase_HII"/>
</dbReference>
<evidence type="ECO:0000256" key="14">
    <source>
        <dbReference type="HAMAP-Rule" id="MF_00052"/>
    </source>
</evidence>
<organism evidence="18 19">
    <name type="scientific">Carboxydothermus pertinax</name>
    <dbReference type="NCBI Taxonomy" id="870242"/>
    <lineage>
        <taxon>Bacteria</taxon>
        <taxon>Bacillati</taxon>
        <taxon>Bacillota</taxon>
        <taxon>Clostridia</taxon>
        <taxon>Thermoanaerobacterales</taxon>
        <taxon>Thermoanaerobacteraceae</taxon>
        <taxon>Carboxydothermus</taxon>
    </lineage>
</organism>
<evidence type="ECO:0000256" key="6">
    <source>
        <dbReference type="ARBA" id="ARBA00012180"/>
    </source>
</evidence>
<comment type="catalytic activity">
    <reaction evidence="1 14 15 16">
        <text>Endonucleolytic cleavage to 5'-phosphomonoester.</text>
        <dbReference type="EC" id="3.1.26.4"/>
    </reaction>
</comment>
<dbReference type="GO" id="GO:0032299">
    <property type="term" value="C:ribonuclease H2 complex"/>
    <property type="evidence" value="ECO:0007669"/>
    <property type="project" value="TreeGrafter"/>
</dbReference>
<accession>A0A1L8CXT2</accession>
<dbReference type="GO" id="GO:0043137">
    <property type="term" value="P:DNA replication, removal of RNA primer"/>
    <property type="evidence" value="ECO:0007669"/>
    <property type="project" value="TreeGrafter"/>
</dbReference>
<dbReference type="InterPro" id="IPR001352">
    <property type="entry name" value="RNase_HII/HIII"/>
</dbReference>
<evidence type="ECO:0000256" key="16">
    <source>
        <dbReference type="RuleBase" id="RU003515"/>
    </source>
</evidence>
<dbReference type="GO" id="GO:0006298">
    <property type="term" value="P:mismatch repair"/>
    <property type="evidence" value="ECO:0007669"/>
    <property type="project" value="TreeGrafter"/>
</dbReference>
<evidence type="ECO:0000256" key="5">
    <source>
        <dbReference type="ARBA" id="ARBA00007383"/>
    </source>
</evidence>
<evidence type="ECO:0000313" key="19">
    <source>
        <dbReference type="Proteomes" id="UP000187485"/>
    </source>
</evidence>
<evidence type="ECO:0000256" key="11">
    <source>
        <dbReference type="ARBA" id="ARBA00022759"/>
    </source>
</evidence>
<dbReference type="CDD" id="cd07182">
    <property type="entry name" value="RNase_HII_bacteria_HII_like"/>
    <property type="match status" value="1"/>
</dbReference>
<keyword evidence="13 14" id="KW-0464">Manganese</keyword>
<feature type="binding site" evidence="14 15">
    <location>
        <position position="122"/>
    </location>
    <ligand>
        <name>a divalent metal cation</name>
        <dbReference type="ChEBI" id="CHEBI:60240"/>
    </ligand>
</feature>
<evidence type="ECO:0000256" key="7">
    <source>
        <dbReference type="ARBA" id="ARBA00019179"/>
    </source>
</evidence>
<comment type="cofactor">
    <cofactor evidence="2">
        <name>Mg(2+)</name>
        <dbReference type="ChEBI" id="CHEBI:18420"/>
    </cofactor>
</comment>
<dbReference type="PROSITE" id="PS51975">
    <property type="entry name" value="RNASE_H_2"/>
    <property type="match status" value="1"/>
</dbReference>
<comment type="cofactor">
    <cofactor evidence="14 15">
        <name>Mn(2+)</name>
        <dbReference type="ChEBI" id="CHEBI:29035"/>
    </cofactor>
    <cofactor evidence="14 15">
        <name>Mg(2+)</name>
        <dbReference type="ChEBI" id="CHEBI:18420"/>
    </cofactor>
    <text evidence="14 15">Manganese or magnesium. Binds 1 divalent metal ion per monomer in the absence of substrate. May bind a second metal ion after substrate binding.</text>
</comment>
<evidence type="ECO:0000256" key="10">
    <source>
        <dbReference type="ARBA" id="ARBA00022723"/>
    </source>
</evidence>
<dbReference type="InterPro" id="IPR036397">
    <property type="entry name" value="RNaseH_sf"/>
</dbReference>
<feature type="domain" description="RNase H type-2" evidence="17">
    <location>
        <begin position="24"/>
        <end position="213"/>
    </location>
</feature>
<evidence type="ECO:0000256" key="8">
    <source>
        <dbReference type="ARBA" id="ARBA00022490"/>
    </source>
</evidence>
<feature type="binding site" evidence="14 15">
    <location>
        <position position="31"/>
    </location>
    <ligand>
        <name>a divalent metal cation</name>
        <dbReference type="ChEBI" id="CHEBI:60240"/>
    </ligand>
</feature>
<sequence length="217" mass="24130">MKTFINNLPANLQIENNLFLKGHELVGGGDEAGRGPVAGPVVAAIVVIKPGIFIPGVDDSKLLSAQKRKLLFKEIINVAEDWSVAVVEPELIDRFNIYQATRFALKAALLHLNVKPSALILDALKIDGFSGEQIALAKADHLSFTVACASIIAKVVRDRIMEQYDKIYPGYDFKKNKGYLTAQHRRAIKKLGPTPIHRKSFEPIKSFYSQMQLFDEE</sequence>
<dbReference type="EMBL" id="BDJK01000055">
    <property type="protein sequence ID" value="GAV23669.1"/>
    <property type="molecule type" value="Genomic_DNA"/>
</dbReference>
<reference evidence="19" key="1">
    <citation type="submission" date="2016-12" db="EMBL/GenBank/DDBJ databases">
        <title>Draft Genome Sequences od Carboxydothermus pertinax and islandicus, Hydrogenogenic Carboxydotrophic Bacteria.</title>
        <authorList>
            <person name="Fukuyama Y."/>
            <person name="Ohmae K."/>
            <person name="Yoneda Y."/>
            <person name="Yoshida T."/>
            <person name="Sako Y."/>
        </authorList>
    </citation>
    <scope>NUCLEOTIDE SEQUENCE [LARGE SCALE GENOMIC DNA]</scope>
    <source>
        <strain evidence="19">Ug1</strain>
    </source>
</reference>
<dbReference type="InterPro" id="IPR012337">
    <property type="entry name" value="RNaseH-like_sf"/>
</dbReference>
<keyword evidence="12 14" id="KW-0378">Hydrolase</keyword>
<dbReference type="Pfam" id="PF01351">
    <property type="entry name" value="RNase_HII"/>
    <property type="match status" value="1"/>
</dbReference>
<keyword evidence="11 14" id="KW-0255">Endonuclease</keyword>
<dbReference type="GO" id="GO:0004523">
    <property type="term" value="F:RNA-DNA hybrid ribonuclease activity"/>
    <property type="evidence" value="ECO:0007669"/>
    <property type="project" value="UniProtKB-UniRule"/>
</dbReference>
<evidence type="ECO:0000313" key="18">
    <source>
        <dbReference type="EMBL" id="GAV23669.1"/>
    </source>
</evidence>
<keyword evidence="8 14" id="KW-0963">Cytoplasm</keyword>
<keyword evidence="10 14" id="KW-0479">Metal-binding</keyword>
<dbReference type="OrthoDB" id="9803420at2"/>
<dbReference type="PANTHER" id="PTHR10954:SF18">
    <property type="entry name" value="RIBONUCLEASE HII"/>
    <property type="match status" value="1"/>
</dbReference>
<evidence type="ECO:0000256" key="3">
    <source>
        <dbReference type="ARBA" id="ARBA00004065"/>
    </source>
</evidence>
<dbReference type="HAMAP" id="MF_00052_B">
    <property type="entry name" value="RNase_HII_B"/>
    <property type="match status" value="1"/>
</dbReference>
<comment type="similarity">
    <text evidence="5 14 16">Belongs to the RNase HII family.</text>
</comment>
<evidence type="ECO:0000256" key="15">
    <source>
        <dbReference type="PROSITE-ProRule" id="PRU01319"/>
    </source>
</evidence>
<dbReference type="InterPro" id="IPR024567">
    <property type="entry name" value="RNase_HII/HIII_dom"/>
</dbReference>
<evidence type="ECO:0000256" key="13">
    <source>
        <dbReference type="ARBA" id="ARBA00023211"/>
    </source>
</evidence>
<keyword evidence="19" id="KW-1185">Reference proteome</keyword>
<gene>
    <name evidence="14" type="primary">rnhB</name>
    <name evidence="18" type="ORF">cpu_21790</name>
</gene>
<name>A0A1L8CXT2_9THEO</name>
<dbReference type="Gene3D" id="3.30.420.10">
    <property type="entry name" value="Ribonuclease H-like superfamily/Ribonuclease H"/>
    <property type="match status" value="1"/>
</dbReference>
<dbReference type="EC" id="3.1.26.4" evidence="6 14"/>
<dbReference type="SUPFAM" id="SSF53098">
    <property type="entry name" value="Ribonuclease H-like"/>
    <property type="match status" value="1"/>
</dbReference>
<evidence type="ECO:0000256" key="2">
    <source>
        <dbReference type="ARBA" id="ARBA00001946"/>
    </source>
</evidence>